<sequence>MLYAYVEHLLQGDIITAHPPHLVRFPDISAPPNSHQPIRMREVEIFPQTYEIINHDSLFSIKVTSEGLGSLRDDLTKSQRASVQKIDFQIILPEVVPKRFKKIQSKSEIIKNNEAFTKATQDFFNILATWPSGDGAGIKLTISAASPSDVTIQDMMESGELRSDRQFPVYETRWRTHALSIDRKLLAGGKLPDVACVSEFSFEAIHGRPFSPDAMSVVTSALVSVRTMLWEFLPPQVRVTYDRRLAWQSDLKAFRNALGAALTDTPFPKLVEFEIVTDSGDPSNELFQPPDMTGDGEDALSVGVRRLLRLETLEKLHLGSRWILTSAAFDAPLNCPRLKDLHIDLCVTTVDGKWLYTGDFDNLPIDEEYYGSEEDTEPEFDSEDSDASDFYPVVRTREAEGDIPELAFRVTPDNPVFVPLISTIVKAVPEMPGLRRMRVMLGGSVRGTIAPLDIRYLAPGELETDESIENFSKENLGRPRWCLMGYRDFDKSWRVPQELEKAFAGESGEGRFLLWTNP</sequence>
<proteinExistence type="predicted"/>
<organism evidence="1 2">
    <name type="scientific">Colletotrichum navitas</name>
    <dbReference type="NCBI Taxonomy" id="681940"/>
    <lineage>
        <taxon>Eukaryota</taxon>
        <taxon>Fungi</taxon>
        <taxon>Dikarya</taxon>
        <taxon>Ascomycota</taxon>
        <taxon>Pezizomycotina</taxon>
        <taxon>Sordariomycetes</taxon>
        <taxon>Hypocreomycetidae</taxon>
        <taxon>Glomerellales</taxon>
        <taxon>Glomerellaceae</taxon>
        <taxon>Colletotrichum</taxon>
        <taxon>Colletotrichum graminicola species complex</taxon>
    </lineage>
</organism>
<gene>
    <name evidence="1" type="ORF">LY79DRAFT_582484</name>
</gene>
<evidence type="ECO:0000313" key="2">
    <source>
        <dbReference type="Proteomes" id="UP001230504"/>
    </source>
</evidence>
<evidence type="ECO:0008006" key="3">
    <source>
        <dbReference type="Google" id="ProtNLM"/>
    </source>
</evidence>
<dbReference type="GeneID" id="85444503"/>
<comment type="caution">
    <text evidence="1">The sequence shown here is derived from an EMBL/GenBank/DDBJ whole genome shotgun (WGS) entry which is preliminary data.</text>
</comment>
<dbReference type="RefSeq" id="XP_060410683.1">
    <property type="nucleotide sequence ID" value="XM_060560263.1"/>
</dbReference>
<dbReference type="AlphaFoldDB" id="A0AAD8UZR3"/>
<dbReference type="Proteomes" id="UP001230504">
    <property type="component" value="Unassembled WGS sequence"/>
</dbReference>
<accession>A0AAD8UZR3</accession>
<keyword evidence="2" id="KW-1185">Reference proteome</keyword>
<name>A0AAD8UZR3_9PEZI</name>
<protein>
    <recommendedName>
        <fullName evidence="3">F-box domain-containing protein</fullName>
    </recommendedName>
</protein>
<dbReference type="EMBL" id="JAHLJV010000065">
    <property type="protein sequence ID" value="KAK1579560.1"/>
    <property type="molecule type" value="Genomic_DNA"/>
</dbReference>
<reference evidence="1" key="1">
    <citation type="submission" date="2021-06" db="EMBL/GenBank/DDBJ databases">
        <title>Comparative genomics, transcriptomics and evolutionary studies reveal genomic signatures of adaptation to plant cell wall in hemibiotrophic fungi.</title>
        <authorList>
            <consortium name="DOE Joint Genome Institute"/>
            <person name="Baroncelli R."/>
            <person name="Diaz J.F."/>
            <person name="Benocci T."/>
            <person name="Peng M."/>
            <person name="Battaglia E."/>
            <person name="Haridas S."/>
            <person name="Andreopoulos W."/>
            <person name="Labutti K."/>
            <person name="Pangilinan J."/>
            <person name="Floch G.L."/>
            <person name="Makela M.R."/>
            <person name="Henrissat B."/>
            <person name="Grigoriev I.V."/>
            <person name="Crouch J.A."/>
            <person name="De Vries R.P."/>
            <person name="Sukno S.A."/>
            <person name="Thon M.R."/>
        </authorList>
    </citation>
    <scope>NUCLEOTIDE SEQUENCE</scope>
    <source>
        <strain evidence="1">CBS 125086</strain>
    </source>
</reference>
<evidence type="ECO:0000313" key="1">
    <source>
        <dbReference type="EMBL" id="KAK1579560.1"/>
    </source>
</evidence>